<protein>
    <submittedName>
        <fullName evidence="3">Drovipin-1 mRNA</fullName>
    </submittedName>
</protein>
<reference evidence="3" key="1">
    <citation type="submission" date="2014-10" db="EMBL/GenBank/DDBJ databases">
        <authorList>
            <person name="Zhu S."/>
            <person name="Gao B."/>
        </authorList>
    </citation>
    <scope>NUCLEOTIDE SEQUENCE</scope>
</reference>
<proteinExistence type="evidence at transcript level"/>
<dbReference type="OrthoDB" id="7873083at2759"/>
<feature type="compositionally biased region" description="Basic and acidic residues" evidence="1">
    <location>
        <begin position="71"/>
        <end position="80"/>
    </location>
</feature>
<accession>A0A0C5BAR8</accession>
<organism evidence="3">
    <name type="scientific">Drosophila virilis</name>
    <name type="common">Fruit fly</name>
    <dbReference type="NCBI Taxonomy" id="7244"/>
    <lineage>
        <taxon>Eukaryota</taxon>
        <taxon>Metazoa</taxon>
        <taxon>Ecdysozoa</taxon>
        <taxon>Arthropoda</taxon>
        <taxon>Hexapoda</taxon>
        <taxon>Insecta</taxon>
        <taxon>Pterygota</taxon>
        <taxon>Neoptera</taxon>
        <taxon>Endopterygota</taxon>
        <taxon>Diptera</taxon>
        <taxon>Brachycera</taxon>
        <taxon>Muscomorpha</taxon>
        <taxon>Ephydroidea</taxon>
        <taxon>Drosophilidae</taxon>
        <taxon>Drosophila</taxon>
    </lineage>
</organism>
<keyword evidence="2" id="KW-0732">Signal</keyword>
<feature type="region of interest" description="Disordered" evidence="1">
    <location>
        <begin position="46"/>
        <end position="130"/>
    </location>
</feature>
<feature type="compositionally biased region" description="Polar residues" evidence="1">
    <location>
        <begin position="61"/>
        <end position="70"/>
    </location>
</feature>
<feature type="signal peptide" evidence="2">
    <location>
        <begin position="1"/>
        <end position="25"/>
    </location>
</feature>
<evidence type="ECO:0000256" key="1">
    <source>
        <dbReference type="SAM" id="MobiDB-lite"/>
    </source>
</evidence>
<evidence type="ECO:0000256" key="2">
    <source>
        <dbReference type="SAM" id="SignalP"/>
    </source>
</evidence>
<feature type="compositionally biased region" description="Basic and acidic residues" evidence="1">
    <location>
        <begin position="98"/>
        <end position="127"/>
    </location>
</feature>
<feature type="chain" id="PRO_5002186905" evidence="2">
    <location>
        <begin position="26"/>
        <end position="157"/>
    </location>
</feature>
<sequence>MAIKLMPVLPFVLYILLLLVHFSLPHQLHDIYTSYAADAQQLTMEKRNQSEKLSPVEGSSPLRNETSQKPISERSSERPIGKPSNEINENSTEQAAMQEKEETTEQTKEKMKERPETDDLLKRDPKIAEIGPRITLDTLPVCGDGFKLFGAHCRKEA</sequence>
<dbReference type="EMBL" id="KM999977">
    <property type="protein sequence ID" value="AJM71452.1"/>
    <property type="molecule type" value="mRNA"/>
</dbReference>
<dbReference type="AlphaFoldDB" id="A0A0C5BAR8"/>
<name>A0A0C5BAR8_DROVI</name>
<evidence type="ECO:0000313" key="3">
    <source>
        <dbReference type="EMBL" id="AJM71452.1"/>
    </source>
</evidence>